<evidence type="ECO:0000313" key="1">
    <source>
        <dbReference type="EMBL" id="PQM43466.1"/>
    </source>
</evidence>
<dbReference type="RefSeq" id="XP_024328774.1">
    <property type="nucleotide sequence ID" value="XM_024473006.1"/>
</dbReference>
<gene>
    <name evidence="1" type="ORF">VC83_09593</name>
</gene>
<name>A0A2P6FGF7_9PEZI</name>
<accession>A0A2P6FGF7</accession>
<reference evidence="1" key="1">
    <citation type="submission" date="2016-03" db="EMBL/GenBank/DDBJ databases">
        <title>Updated assembly of Pseudogymnoascus destructans, the fungus causing white-nose syndrome of bats.</title>
        <authorList>
            <person name="Palmer J.M."/>
            <person name="Drees K.P."/>
            <person name="Foster J.T."/>
            <person name="Lindner D.L."/>
        </authorList>
    </citation>
    <scope>NUCLEOTIDE SEQUENCE [LARGE SCALE GENOMIC DNA]</scope>
    <source>
        <strain evidence="1">20631-21</strain>
    </source>
</reference>
<dbReference type="AlphaFoldDB" id="A0A2P6FGF7"/>
<protein>
    <submittedName>
        <fullName evidence="1">Uncharacterized protein</fullName>
    </submittedName>
</protein>
<organism evidence="1">
    <name type="scientific">Pseudogymnoascus destructans</name>
    <dbReference type="NCBI Taxonomy" id="655981"/>
    <lineage>
        <taxon>Eukaryota</taxon>
        <taxon>Fungi</taxon>
        <taxon>Dikarya</taxon>
        <taxon>Ascomycota</taxon>
        <taxon>Pezizomycotina</taxon>
        <taxon>Leotiomycetes</taxon>
        <taxon>Thelebolales</taxon>
        <taxon>Thelebolaceae</taxon>
        <taxon>Pseudogymnoascus</taxon>
    </lineage>
</organism>
<dbReference type="EMBL" id="KV441387">
    <property type="protein sequence ID" value="PQM43466.1"/>
    <property type="molecule type" value="Genomic_DNA"/>
</dbReference>
<proteinExistence type="predicted"/>
<sequence>MKGTFLSVPNKALLFNNLIRASASLVTLPLKPPPKAWKAARSGRITELSSTNLRHHLPHSRQRRFLTLLTLILQLGILLLKFRNLDYPIALVLCDFLRCAAARFGFLADAVVLPTDGRDEG</sequence>
<dbReference type="GeneID" id="36292623"/>
<dbReference type="Proteomes" id="UP000077154">
    <property type="component" value="Unassembled WGS sequence"/>
</dbReference>